<dbReference type="RefSeq" id="WP_067870188.1">
    <property type="nucleotide sequence ID" value="NZ_JAAXOP010000001.1"/>
</dbReference>
<evidence type="ECO:0008006" key="3">
    <source>
        <dbReference type="Google" id="ProtNLM"/>
    </source>
</evidence>
<comment type="caution">
    <text evidence="1">The sequence shown here is derived from an EMBL/GenBank/DDBJ whole genome shotgun (WGS) entry which is preliminary data.</text>
</comment>
<organism evidence="1 2">
    <name type="scientific">Nocardia vermiculata</name>
    <dbReference type="NCBI Taxonomy" id="257274"/>
    <lineage>
        <taxon>Bacteria</taxon>
        <taxon>Bacillati</taxon>
        <taxon>Actinomycetota</taxon>
        <taxon>Actinomycetes</taxon>
        <taxon>Mycobacteriales</taxon>
        <taxon>Nocardiaceae</taxon>
        <taxon>Nocardia</taxon>
    </lineage>
</organism>
<name>A0A846XNY1_9NOCA</name>
<reference evidence="1 2" key="1">
    <citation type="submission" date="2020-04" db="EMBL/GenBank/DDBJ databases">
        <title>MicrobeNet Type strains.</title>
        <authorList>
            <person name="Nicholson A.C."/>
        </authorList>
    </citation>
    <scope>NUCLEOTIDE SEQUENCE [LARGE SCALE GENOMIC DNA]</scope>
    <source>
        <strain evidence="1 2">JCM 12354</strain>
    </source>
</reference>
<sequence>MATFPLSGPIAATVDILSGVVTVIASERDDVVVEVRPVDATRKADVRAAELTRVECAEGALSVIAAKDWRTYTPFGGNPSVEVIVEVPVGSRLHATVGAGRLLSAGELSRCEVQIAAGDIAIERPGAVVTAKTAQGDIRIDDAARGVFRLETSHGELEVGVRAGHAAYVEIDAPHGGTRNLMSPVERADDENTVQVYARNSYGNVLVRHGVAA</sequence>
<protein>
    <recommendedName>
        <fullName evidence="3">Adhesin domain-containing protein</fullName>
    </recommendedName>
</protein>
<dbReference type="AlphaFoldDB" id="A0A846XNY1"/>
<dbReference type="Proteomes" id="UP000565711">
    <property type="component" value="Unassembled WGS sequence"/>
</dbReference>
<proteinExistence type="predicted"/>
<keyword evidence="2" id="KW-1185">Reference proteome</keyword>
<gene>
    <name evidence="1" type="ORF">HGA08_00535</name>
</gene>
<evidence type="ECO:0000313" key="2">
    <source>
        <dbReference type="Proteomes" id="UP000565711"/>
    </source>
</evidence>
<accession>A0A846XNY1</accession>
<dbReference type="EMBL" id="JAAXOP010000001">
    <property type="protein sequence ID" value="NKY48696.1"/>
    <property type="molecule type" value="Genomic_DNA"/>
</dbReference>
<evidence type="ECO:0000313" key="1">
    <source>
        <dbReference type="EMBL" id="NKY48696.1"/>
    </source>
</evidence>